<evidence type="ECO:0000256" key="1">
    <source>
        <dbReference type="SAM" id="MobiDB-lite"/>
    </source>
</evidence>
<reference evidence="2 3" key="1">
    <citation type="submission" date="2015-07" db="EMBL/GenBank/DDBJ databases">
        <title>Draft genome of Achromobacter spanius.</title>
        <authorList>
            <person name="Wang X."/>
        </authorList>
    </citation>
    <scope>NUCLEOTIDE SEQUENCE [LARGE SCALE GENOMIC DNA]</scope>
    <source>
        <strain evidence="2 3">CGMCC9173</strain>
    </source>
</reference>
<feature type="compositionally biased region" description="Basic residues" evidence="1">
    <location>
        <begin position="12"/>
        <end position="37"/>
    </location>
</feature>
<comment type="caution">
    <text evidence="2">The sequence shown here is derived from an EMBL/GenBank/DDBJ whole genome shotgun (WGS) entry which is preliminary data.</text>
</comment>
<dbReference type="Proteomes" id="UP000037511">
    <property type="component" value="Unassembled WGS sequence"/>
</dbReference>
<dbReference type="EMBL" id="LGVG01000016">
    <property type="protein sequence ID" value="KNE27070.1"/>
    <property type="molecule type" value="Genomic_DNA"/>
</dbReference>
<protein>
    <submittedName>
        <fullName evidence="2">Uncharacterized protein</fullName>
    </submittedName>
</protein>
<organism evidence="2 3">
    <name type="scientific">Achromobacter spanius</name>
    <dbReference type="NCBI Taxonomy" id="217203"/>
    <lineage>
        <taxon>Bacteria</taxon>
        <taxon>Pseudomonadati</taxon>
        <taxon>Pseudomonadota</taxon>
        <taxon>Betaproteobacteria</taxon>
        <taxon>Burkholderiales</taxon>
        <taxon>Alcaligenaceae</taxon>
        <taxon>Achromobacter</taxon>
    </lineage>
</organism>
<name>A0AAW3I2K0_9BURK</name>
<dbReference type="AlphaFoldDB" id="A0AAW3I2K0"/>
<gene>
    <name evidence="2" type="ORF">AFM18_14455</name>
</gene>
<feature type="compositionally biased region" description="Low complexity" evidence="1">
    <location>
        <begin position="38"/>
        <end position="57"/>
    </location>
</feature>
<proteinExistence type="predicted"/>
<evidence type="ECO:0000313" key="3">
    <source>
        <dbReference type="Proteomes" id="UP000037511"/>
    </source>
</evidence>
<sequence length="96" mass="11043">MQRLLPLAPAPPRRRHRLPRRRHRPLRRAQVRSRSRPRLAPSSPWRSLRRSLSPNRKSWNRPSKFGASARRTGRSAKRSCAGRPTPTGRLGLISGN</sequence>
<feature type="region of interest" description="Disordered" evidence="1">
    <location>
        <begin position="1"/>
        <end position="96"/>
    </location>
</feature>
<evidence type="ECO:0000313" key="2">
    <source>
        <dbReference type="EMBL" id="KNE27070.1"/>
    </source>
</evidence>
<accession>A0AAW3I2K0</accession>